<dbReference type="SUPFAM" id="SSF52047">
    <property type="entry name" value="RNI-like"/>
    <property type="match status" value="1"/>
</dbReference>
<dbReference type="InterPro" id="IPR056789">
    <property type="entry name" value="LRR_R13L1-DRL21"/>
</dbReference>
<dbReference type="AlphaFoldDB" id="A0A5J9T6E7"/>
<dbReference type="Pfam" id="PF23559">
    <property type="entry name" value="WHD_DRP"/>
    <property type="match status" value="1"/>
</dbReference>
<sequence>MATGPEANSVRLLPASPVFGRLIERIRELDRAGHKSRKWMPATGARAVSKLLDQATRLAVLQEELAGIEKTTTMAADLAPLFLQISDAAPRLHDLLDDFEYRRLRVEAGLEVRPSLLLPSFLLARSKRGKHFARASFEIGKSHGSSSSRADQSRLLDEFVAIVSQSRHLIGQLGKGKDHSNTAPTTDQILTLDTPDLIAATVPPKHTVFGRQDEKDRIVRSLIQSSDPLSVIPVVGRCGVGKTTLAQLVYNDTRVEQHFDLRIWVPASGASNKLEIIRDILQSVNPGYTDKMANEDIQTLQSELSRLVTSHRFLLVIDDLLLDNKMEASSKETWADIFAHLCSAEMGSSVLVTTPMMMLAQMLATSQPYVLGTLGKSECSALVMECALGSRNLKCSPELENIGKGIADKLQGLPLAAKVLGGVLGATRSPEEWRSIVDRKITGDVALHFMRLSYDFLPAKLKECFAYCALFPKNWKFERTKLIHLWMAEGFLGHQGDTDKTMEDLGSEYFDAFISLYYFQRHKQGSRTYFIMHHWFHDLAEVVSTNVCFRVEPGSTDEIPPTVRHLSITTDSPLDLNACCSLKQLRTLLILRSPLHSVQDNHLMKLRNLHVLDLCGCNIVELPEAIGELTHLRYLSLCGTLRKLPESVSRLLHLQILCFPKVCCLDKLPTGITYLVNLRYLDIDTKYIAKLGGIGRLVNLRGSVELHVEKGEGHILQDLRDIKDLRGQLKISGLDNVSTKEQARKAVLNNKQHLKILKLEWSSACRTLCHTADAAVLENLQPHPSLSELLIRRYGGSTAPRWLQIPLLEKLQSLQLINCRNLSVLPPLGQLPSLEKLHMKELCAVTHIGSEFYSSTGVSFPSLKVLELVDFPRLLQWSAEVNCPSFPCLKIVRIIDCPELVHIPTLPGTAAEVTIERICSIKRLRLAPYSTGSFVLTMDDCMTSVLYKGLFHQRHLESIAVLNINGGKLLATAEQLGSLISLQKLKLCQSDTSDHNFSLFLQALPRLSSLEMIDLPNITSFPVQADLNFFSTLAELHIRNCPQLSSLSSLQAFVSLKCLAIERCPRLTTASFPKNFGSLAFLKMLSISYCSQLQSLPMGSLPSSLQTLNLVECHPNLIEQSRNKKGYLWKVGPVPKVLIQ</sequence>
<dbReference type="Gene3D" id="1.10.10.10">
    <property type="entry name" value="Winged helix-like DNA-binding domain superfamily/Winged helix DNA-binding domain"/>
    <property type="match status" value="1"/>
</dbReference>
<feature type="non-terminal residue" evidence="7">
    <location>
        <position position="1"/>
    </location>
</feature>
<gene>
    <name evidence="7" type="ORF">EJB05_46980</name>
</gene>
<dbReference type="Pfam" id="PF25019">
    <property type="entry name" value="LRR_R13L1-DRL21"/>
    <property type="match status" value="1"/>
</dbReference>
<evidence type="ECO:0000256" key="3">
    <source>
        <dbReference type="ARBA" id="ARBA00022821"/>
    </source>
</evidence>
<evidence type="ECO:0000259" key="5">
    <source>
        <dbReference type="Pfam" id="PF23559"/>
    </source>
</evidence>
<evidence type="ECO:0000259" key="4">
    <source>
        <dbReference type="Pfam" id="PF00931"/>
    </source>
</evidence>
<evidence type="ECO:0000313" key="8">
    <source>
        <dbReference type="Proteomes" id="UP000324897"/>
    </source>
</evidence>
<dbReference type="Pfam" id="PF00931">
    <property type="entry name" value="NB-ARC"/>
    <property type="match status" value="1"/>
</dbReference>
<feature type="domain" description="Disease resistance protein winged helix" evidence="5">
    <location>
        <begin position="470"/>
        <end position="540"/>
    </location>
</feature>
<proteinExistence type="predicted"/>
<dbReference type="InterPro" id="IPR058922">
    <property type="entry name" value="WHD_DRP"/>
</dbReference>
<dbReference type="InterPro" id="IPR002182">
    <property type="entry name" value="NB-ARC"/>
</dbReference>
<feature type="domain" description="NB-ARC" evidence="4">
    <location>
        <begin position="212"/>
        <end position="385"/>
    </location>
</feature>
<dbReference type="Gramene" id="TVU06943">
    <property type="protein sequence ID" value="TVU06943"/>
    <property type="gene ID" value="EJB05_46980"/>
</dbReference>
<dbReference type="InterPro" id="IPR032675">
    <property type="entry name" value="LRR_dom_sf"/>
</dbReference>
<dbReference type="OrthoDB" id="636754at2759"/>
<dbReference type="PRINTS" id="PR00364">
    <property type="entry name" value="DISEASERSIST"/>
</dbReference>
<protein>
    <submittedName>
        <fullName evidence="7">Uncharacterized protein</fullName>
    </submittedName>
</protein>
<dbReference type="GO" id="GO:0043531">
    <property type="term" value="F:ADP binding"/>
    <property type="evidence" value="ECO:0007669"/>
    <property type="project" value="InterPro"/>
</dbReference>
<dbReference type="Proteomes" id="UP000324897">
    <property type="component" value="Unassembled WGS sequence"/>
</dbReference>
<keyword evidence="1" id="KW-0433">Leucine-rich repeat</keyword>
<dbReference type="PANTHER" id="PTHR36766">
    <property type="entry name" value="PLANT BROAD-SPECTRUM MILDEW RESISTANCE PROTEIN RPW8"/>
    <property type="match status" value="1"/>
</dbReference>
<dbReference type="Gene3D" id="3.80.10.10">
    <property type="entry name" value="Ribonuclease Inhibitor"/>
    <property type="match status" value="3"/>
</dbReference>
<reference evidence="7 8" key="1">
    <citation type="journal article" date="2019" name="Sci. Rep.">
        <title>A high-quality genome of Eragrostis curvula grass provides insights into Poaceae evolution and supports new strategies to enhance forage quality.</title>
        <authorList>
            <person name="Carballo J."/>
            <person name="Santos B.A.C.M."/>
            <person name="Zappacosta D."/>
            <person name="Garbus I."/>
            <person name="Selva J.P."/>
            <person name="Gallo C.A."/>
            <person name="Diaz A."/>
            <person name="Albertini E."/>
            <person name="Caccamo M."/>
            <person name="Echenique V."/>
        </authorList>
    </citation>
    <scope>NUCLEOTIDE SEQUENCE [LARGE SCALE GENOMIC DNA]</scope>
    <source>
        <strain evidence="8">cv. Victoria</strain>
        <tissue evidence="7">Leaf</tissue>
    </source>
</reference>
<keyword evidence="8" id="KW-1185">Reference proteome</keyword>
<dbReference type="PANTHER" id="PTHR36766:SF40">
    <property type="entry name" value="DISEASE RESISTANCE PROTEIN RGA3"/>
    <property type="match status" value="1"/>
</dbReference>
<name>A0A5J9T6E7_9POAL</name>
<evidence type="ECO:0000256" key="1">
    <source>
        <dbReference type="ARBA" id="ARBA00022614"/>
    </source>
</evidence>
<dbReference type="Gene3D" id="3.40.50.300">
    <property type="entry name" value="P-loop containing nucleotide triphosphate hydrolases"/>
    <property type="match status" value="1"/>
</dbReference>
<accession>A0A5J9T6E7</accession>
<comment type="caution">
    <text evidence="7">The sequence shown here is derived from an EMBL/GenBank/DDBJ whole genome shotgun (WGS) entry which is preliminary data.</text>
</comment>
<feature type="domain" description="R13L1/DRL21-like LRR repeat region" evidence="6">
    <location>
        <begin position="716"/>
        <end position="841"/>
    </location>
</feature>
<dbReference type="InterPro" id="IPR036388">
    <property type="entry name" value="WH-like_DNA-bd_sf"/>
</dbReference>
<dbReference type="InterPro" id="IPR027417">
    <property type="entry name" value="P-loop_NTPase"/>
</dbReference>
<dbReference type="SUPFAM" id="SSF52540">
    <property type="entry name" value="P-loop containing nucleoside triphosphate hydrolases"/>
    <property type="match status" value="1"/>
</dbReference>
<evidence type="ECO:0000313" key="7">
    <source>
        <dbReference type="EMBL" id="TVU06943.1"/>
    </source>
</evidence>
<dbReference type="SUPFAM" id="SSF52058">
    <property type="entry name" value="L domain-like"/>
    <property type="match status" value="1"/>
</dbReference>
<dbReference type="EMBL" id="RWGY01000045">
    <property type="protein sequence ID" value="TVU06943.1"/>
    <property type="molecule type" value="Genomic_DNA"/>
</dbReference>
<dbReference type="Gene3D" id="1.10.8.430">
    <property type="entry name" value="Helical domain of apoptotic protease-activating factors"/>
    <property type="match status" value="1"/>
</dbReference>
<dbReference type="GO" id="GO:0006952">
    <property type="term" value="P:defense response"/>
    <property type="evidence" value="ECO:0007669"/>
    <property type="project" value="UniProtKB-KW"/>
</dbReference>
<keyword evidence="3" id="KW-0611">Plant defense</keyword>
<dbReference type="InterPro" id="IPR042197">
    <property type="entry name" value="Apaf_helical"/>
</dbReference>
<evidence type="ECO:0000259" key="6">
    <source>
        <dbReference type="Pfam" id="PF25019"/>
    </source>
</evidence>
<evidence type="ECO:0000256" key="2">
    <source>
        <dbReference type="ARBA" id="ARBA00022737"/>
    </source>
</evidence>
<keyword evidence="2" id="KW-0677">Repeat</keyword>
<organism evidence="7 8">
    <name type="scientific">Eragrostis curvula</name>
    <name type="common">weeping love grass</name>
    <dbReference type="NCBI Taxonomy" id="38414"/>
    <lineage>
        <taxon>Eukaryota</taxon>
        <taxon>Viridiplantae</taxon>
        <taxon>Streptophyta</taxon>
        <taxon>Embryophyta</taxon>
        <taxon>Tracheophyta</taxon>
        <taxon>Spermatophyta</taxon>
        <taxon>Magnoliopsida</taxon>
        <taxon>Liliopsida</taxon>
        <taxon>Poales</taxon>
        <taxon>Poaceae</taxon>
        <taxon>PACMAD clade</taxon>
        <taxon>Chloridoideae</taxon>
        <taxon>Eragrostideae</taxon>
        <taxon>Eragrostidinae</taxon>
        <taxon>Eragrostis</taxon>
    </lineage>
</organism>